<keyword evidence="4" id="KW-1185">Reference proteome</keyword>
<dbReference type="RefSeq" id="WP_069395590.1">
    <property type="nucleotide sequence ID" value="NZ_JACKUN010000012.1"/>
</dbReference>
<dbReference type="STRING" id="29313.BHQ16_08250"/>
<dbReference type="Proteomes" id="UP000252015">
    <property type="component" value="Unassembled WGS sequence"/>
</dbReference>
<dbReference type="PANTHER" id="PTHR46268">
    <property type="entry name" value="STRESS RESPONSE PROTEIN NHAX"/>
    <property type="match status" value="1"/>
</dbReference>
<organism evidence="3 4">
    <name type="scientific">Mycobacterium shimoidei</name>
    <dbReference type="NCBI Taxonomy" id="29313"/>
    <lineage>
        <taxon>Bacteria</taxon>
        <taxon>Bacillati</taxon>
        <taxon>Actinomycetota</taxon>
        <taxon>Actinomycetes</taxon>
        <taxon>Mycobacteriales</taxon>
        <taxon>Mycobacteriaceae</taxon>
        <taxon>Mycobacterium</taxon>
    </lineage>
</organism>
<dbReference type="Gene3D" id="3.40.50.620">
    <property type="entry name" value="HUPs"/>
    <property type="match status" value="2"/>
</dbReference>
<evidence type="ECO:0000313" key="3">
    <source>
        <dbReference type="EMBL" id="SRX94129.1"/>
    </source>
</evidence>
<gene>
    <name evidence="3" type="ORF">MSP7336_02377</name>
</gene>
<dbReference type="GO" id="GO:0001666">
    <property type="term" value="P:response to hypoxia"/>
    <property type="evidence" value="ECO:0007669"/>
    <property type="project" value="UniProtKB-ARBA"/>
</dbReference>
<dbReference type="InterPro" id="IPR006016">
    <property type="entry name" value="UspA"/>
</dbReference>
<proteinExistence type="inferred from homology"/>
<evidence type="ECO:0000259" key="2">
    <source>
        <dbReference type="Pfam" id="PF00582"/>
    </source>
</evidence>
<dbReference type="CDD" id="cd23944">
    <property type="entry name" value="USP_Rv2623_repeat1"/>
    <property type="match status" value="1"/>
</dbReference>
<dbReference type="AlphaFoldDB" id="A0A1E3THY0"/>
<dbReference type="PRINTS" id="PR01438">
    <property type="entry name" value="UNVRSLSTRESS"/>
</dbReference>
<dbReference type="Pfam" id="PF00582">
    <property type="entry name" value="Usp"/>
    <property type="match status" value="2"/>
</dbReference>
<comment type="similarity">
    <text evidence="1">Belongs to the universal stress protein A family.</text>
</comment>
<dbReference type="FunFam" id="3.40.50.620:FF:000123">
    <property type="entry name" value="Universal stress protein family"/>
    <property type="match status" value="1"/>
</dbReference>
<dbReference type="InterPro" id="IPR006015">
    <property type="entry name" value="Universal_stress_UspA"/>
</dbReference>
<dbReference type="EMBL" id="UEGW01000001">
    <property type="protein sequence ID" value="SRX94129.1"/>
    <property type="molecule type" value="Genomic_DNA"/>
</dbReference>
<dbReference type="InterPro" id="IPR014729">
    <property type="entry name" value="Rossmann-like_a/b/a_fold"/>
</dbReference>
<reference evidence="3 4" key="1">
    <citation type="submission" date="2018-05" db="EMBL/GenBank/DDBJ databases">
        <authorList>
            <consortium name="IHU Genomes"/>
        </authorList>
    </citation>
    <scope>NUCLEOTIDE SEQUENCE [LARGE SCALE GENOMIC DNA]</scope>
    <source>
        <strain evidence="3 4">P7336</strain>
    </source>
</reference>
<name>A0A1E3THY0_MYCSH</name>
<sequence>MSTQIKDFGVLVGVDGSSYSQKAVRWATREATMRNVPLTLVHVIVTPAFGPAPWLLPNAPLPVPADEDPALEEAGQAIIADAIEVVEDTSQNGGPPEVISELFFSVPVSTLINLSKDAHLVVVGCRGRHPARRILLGSVSTGLVHHAHCPVAVIHDEDPSALKPSELPVLVGIDGSPASELATAIAFDEASRRGVDLTALHAFSDADVEDVPSMEWTARQAIPEETLAERLAGWRERYPDVAVHPRIVWGKPARHLLDESERSQLVVVGSRGRGGFAGMLLGSVSTAVVHAARIPVIVARQR</sequence>
<evidence type="ECO:0000313" key="4">
    <source>
        <dbReference type="Proteomes" id="UP000252015"/>
    </source>
</evidence>
<protein>
    <submittedName>
        <fullName evidence="3">Universal stress protein family protein TB31.7 [Mycobacterium tuberculosis H37Rv]</fullName>
    </submittedName>
</protein>
<feature type="domain" description="UspA" evidence="2">
    <location>
        <begin position="10"/>
        <end position="155"/>
    </location>
</feature>
<feature type="domain" description="UspA" evidence="2">
    <location>
        <begin position="169"/>
        <end position="300"/>
    </location>
</feature>
<evidence type="ECO:0000256" key="1">
    <source>
        <dbReference type="ARBA" id="ARBA00008791"/>
    </source>
</evidence>
<dbReference type="OrthoDB" id="3174546at2"/>
<dbReference type="PANTHER" id="PTHR46268:SF6">
    <property type="entry name" value="UNIVERSAL STRESS PROTEIN UP12"/>
    <property type="match status" value="1"/>
</dbReference>
<dbReference type="SUPFAM" id="SSF52402">
    <property type="entry name" value="Adenine nucleotide alpha hydrolases-like"/>
    <property type="match status" value="2"/>
</dbReference>
<accession>A0A1E3THY0</accession>